<sequence>MCDASRNVIRLYTEHGADFDKQRDRSLVEKTWLDRFTSLLPDGGSILDIGCGSGEPIAGYLISKGYDVSGIDASMPLIELCRGRFPANFWAVADMRELGLGRRFDGLIAWHSFFHLKPDDQRRMFDVFHLHANERAALMFTAGPEHGEALGTLRGEPLYHASLSREEYEGLLRAHGFRLLDQVSSDPQCGGTTIYLARRVVS</sequence>
<dbReference type="SUPFAM" id="SSF53335">
    <property type="entry name" value="S-adenosyl-L-methionine-dependent methyltransferases"/>
    <property type="match status" value="1"/>
</dbReference>
<dbReference type="GO" id="GO:0008168">
    <property type="term" value="F:methyltransferase activity"/>
    <property type="evidence" value="ECO:0007669"/>
    <property type="project" value="UniProtKB-KW"/>
</dbReference>
<dbReference type="GO" id="GO:0032259">
    <property type="term" value="P:methylation"/>
    <property type="evidence" value="ECO:0007669"/>
    <property type="project" value="UniProtKB-KW"/>
</dbReference>
<keyword evidence="2" id="KW-0808">Transferase</keyword>
<name>A0A176WXN3_AGRTU</name>
<evidence type="ECO:0000313" key="3">
    <source>
        <dbReference type="Proteomes" id="UP000077098"/>
    </source>
</evidence>
<dbReference type="InterPro" id="IPR029063">
    <property type="entry name" value="SAM-dependent_MTases_sf"/>
</dbReference>
<dbReference type="Proteomes" id="UP000077098">
    <property type="component" value="Unassembled WGS sequence"/>
</dbReference>
<protein>
    <submittedName>
        <fullName evidence="2">Methyltransferase</fullName>
    </submittedName>
</protein>
<comment type="caution">
    <text evidence="2">The sequence shown here is derived from an EMBL/GenBank/DDBJ whole genome shotgun (WGS) entry which is preliminary data.</text>
</comment>
<dbReference type="EMBL" id="LXPS01000038">
    <property type="protein sequence ID" value="OAE38306.1"/>
    <property type="molecule type" value="Genomic_DNA"/>
</dbReference>
<proteinExistence type="predicted"/>
<organism evidence="2 3">
    <name type="scientific">Agrobacterium tumefaciens</name>
    <dbReference type="NCBI Taxonomy" id="358"/>
    <lineage>
        <taxon>Bacteria</taxon>
        <taxon>Pseudomonadati</taxon>
        <taxon>Pseudomonadota</taxon>
        <taxon>Alphaproteobacteria</taxon>
        <taxon>Hyphomicrobiales</taxon>
        <taxon>Rhizobiaceae</taxon>
        <taxon>Rhizobium/Agrobacterium group</taxon>
        <taxon>Agrobacterium</taxon>
        <taxon>Agrobacterium tumefaciens complex</taxon>
    </lineage>
</organism>
<dbReference type="CDD" id="cd02440">
    <property type="entry name" value="AdoMet_MTases"/>
    <property type="match status" value="1"/>
</dbReference>
<evidence type="ECO:0000259" key="1">
    <source>
        <dbReference type="Pfam" id="PF13649"/>
    </source>
</evidence>
<evidence type="ECO:0000313" key="2">
    <source>
        <dbReference type="EMBL" id="OAE38306.1"/>
    </source>
</evidence>
<dbReference type="AlphaFoldDB" id="A0A176WXN3"/>
<keyword evidence="2" id="KW-0489">Methyltransferase</keyword>
<feature type="domain" description="Methyltransferase" evidence="1">
    <location>
        <begin position="46"/>
        <end position="128"/>
    </location>
</feature>
<dbReference type="Gene3D" id="3.40.50.150">
    <property type="entry name" value="Vaccinia Virus protein VP39"/>
    <property type="match status" value="1"/>
</dbReference>
<gene>
    <name evidence="2" type="ORF">A7J57_17635</name>
</gene>
<accession>A0A176WXN3</accession>
<reference evidence="2 3" key="1">
    <citation type="submission" date="2016-05" db="EMBL/GenBank/DDBJ databases">
        <authorList>
            <person name="Lavstsen T."/>
            <person name="Jespersen J.S."/>
        </authorList>
    </citation>
    <scope>NUCLEOTIDE SEQUENCE [LARGE SCALE GENOMIC DNA]</scope>
    <source>
        <strain evidence="2 3">KCJ1736</strain>
    </source>
</reference>
<dbReference type="Pfam" id="PF13649">
    <property type="entry name" value="Methyltransf_25"/>
    <property type="match status" value="1"/>
</dbReference>
<dbReference type="InterPro" id="IPR041698">
    <property type="entry name" value="Methyltransf_25"/>
</dbReference>
<dbReference type="RefSeq" id="WP_063950943.1">
    <property type="nucleotide sequence ID" value="NZ_LXPS01000038.1"/>
</dbReference>